<proteinExistence type="predicted"/>
<dbReference type="InterPro" id="IPR047937">
    <property type="entry name" value="Eex_IncN-like"/>
</dbReference>
<accession>A0AAU9QNQ9</accession>
<reference evidence="1" key="1">
    <citation type="submission" date="2022-01" db="EMBL/GenBank/DDBJ databases">
        <authorList>
            <person name="Lagorce A."/>
        </authorList>
    </citation>
    <scope>NUCLEOTIDE SEQUENCE</scope>
    <source>
        <strain evidence="1">Th15_F1_A12</strain>
    </source>
</reference>
<organism evidence="1 2">
    <name type="scientific">Vibrio jasicida</name>
    <dbReference type="NCBI Taxonomy" id="766224"/>
    <lineage>
        <taxon>Bacteria</taxon>
        <taxon>Pseudomonadati</taxon>
        <taxon>Pseudomonadota</taxon>
        <taxon>Gammaproteobacteria</taxon>
        <taxon>Vibrionales</taxon>
        <taxon>Vibrionaceae</taxon>
        <taxon>Vibrio</taxon>
    </lineage>
</organism>
<sequence length="75" mass="8336">MKQLLSLLFVSAILTGCGNETKTTEYYSQHLEEAKTVHSECEKSSATPNENCKNARKALLENSFDQFTNGDGISY</sequence>
<dbReference type="RefSeq" id="WP_409589032.1">
    <property type="nucleotide sequence ID" value="NZ_CAKMTZ010000077.1"/>
</dbReference>
<name>A0AAU9QNQ9_9VIBR</name>
<dbReference type="PROSITE" id="PS51257">
    <property type="entry name" value="PROKAR_LIPOPROTEIN"/>
    <property type="match status" value="1"/>
</dbReference>
<dbReference type="Proteomes" id="UP001295462">
    <property type="component" value="Unassembled WGS sequence"/>
</dbReference>
<dbReference type="EMBL" id="CAKMUD010000078">
    <property type="protein sequence ID" value="CAH1592069.1"/>
    <property type="molecule type" value="Genomic_DNA"/>
</dbReference>
<evidence type="ECO:0008006" key="3">
    <source>
        <dbReference type="Google" id="ProtNLM"/>
    </source>
</evidence>
<gene>
    <name evidence="1" type="ORF">THF1A12_250011</name>
</gene>
<dbReference type="AlphaFoldDB" id="A0AAU9QNQ9"/>
<dbReference type="NCBIfam" id="NF033894">
    <property type="entry name" value="Eex_IncN"/>
    <property type="match status" value="1"/>
</dbReference>
<protein>
    <recommendedName>
        <fullName evidence="3">EexN family lipoprotein</fullName>
    </recommendedName>
</protein>
<comment type="caution">
    <text evidence="1">The sequence shown here is derived from an EMBL/GenBank/DDBJ whole genome shotgun (WGS) entry which is preliminary data.</text>
</comment>
<evidence type="ECO:0000313" key="1">
    <source>
        <dbReference type="EMBL" id="CAH1592069.1"/>
    </source>
</evidence>
<evidence type="ECO:0000313" key="2">
    <source>
        <dbReference type="Proteomes" id="UP001295462"/>
    </source>
</evidence>